<reference evidence="2" key="1">
    <citation type="submission" date="2017-09" db="EMBL/GenBank/DDBJ databases">
        <title>Depth-based differentiation of microbial function through sediment-hosted aquifers and enrichment of novel symbionts in the deep terrestrial subsurface.</title>
        <authorList>
            <person name="Probst A.J."/>
            <person name="Ladd B."/>
            <person name="Jarett J.K."/>
            <person name="Geller-Mcgrath D.E."/>
            <person name="Sieber C.M.K."/>
            <person name="Emerson J.B."/>
            <person name="Anantharaman K."/>
            <person name="Thomas B.C."/>
            <person name="Malmstrom R."/>
            <person name="Stieglmeier M."/>
            <person name="Klingl A."/>
            <person name="Woyke T."/>
            <person name="Ryan C.M."/>
            <person name="Banfield J.F."/>
        </authorList>
    </citation>
    <scope>NUCLEOTIDE SEQUENCE [LARGE SCALE GENOMIC DNA]</scope>
</reference>
<dbReference type="Proteomes" id="UP000230154">
    <property type="component" value="Unassembled WGS sequence"/>
</dbReference>
<dbReference type="AlphaFoldDB" id="A0A2H0TRL8"/>
<evidence type="ECO:0000313" key="1">
    <source>
        <dbReference type="EMBL" id="PIR74067.1"/>
    </source>
</evidence>
<protein>
    <submittedName>
        <fullName evidence="1">Uncharacterized protein</fullName>
    </submittedName>
</protein>
<name>A0A2H0TRL8_9BACT</name>
<evidence type="ECO:0000313" key="2">
    <source>
        <dbReference type="Proteomes" id="UP000230154"/>
    </source>
</evidence>
<organism evidence="1 2">
    <name type="scientific">Candidatus Magasanikbacteria bacterium CG10_big_fil_rev_8_21_14_0_10_47_10</name>
    <dbReference type="NCBI Taxonomy" id="1974652"/>
    <lineage>
        <taxon>Bacteria</taxon>
        <taxon>Candidatus Magasanikiibacteriota</taxon>
    </lineage>
</organism>
<proteinExistence type="predicted"/>
<gene>
    <name evidence="1" type="ORF">COU35_04460</name>
</gene>
<dbReference type="EMBL" id="PFCB01000030">
    <property type="protein sequence ID" value="PIR74067.1"/>
    <property type="molecule type" value="Genomic_DNA"/>
</dbReference>
<comment type="caution">
    <text evidence="1">The sequence shown here is derived from an EMBL/GenBank/DDBJ whole genome shotgun (WGS) entry which is preliminary data.</text>
</comment>
<accession>A0A2H0TRL8</accession>
<sequence length="100" mass="11540">MVAYSLLQHKPPPFTKERFYDTFTQESNSTHMHSTSQETQKRYSRYLQSREPVSDFFVTVWEHMDKKGLLSGLDDSETLEHVAATAEKILSQSKTSHSVS</sequence>